<dbReference type="AlphaFoldDB" id="A0A6J8DDM1"/>
<proteinExistence type="predicted"/>
<evidence type="ECO:0000313" key="3">
    <source>
        <dbReference type="EMBL" id="CAC5406135.1"/>
    </source>
</evidence>
<evidence type="ECO:0000256" key="1">
    <source>
        <dbReference type="SAM" id="SignalP"/>
    </source>
</evidence>
<feature type="domain" description="Ig-like" evidence="2">
    <location>
        <begin position="35"/>
        <end position="140"/>
    </location>
</feature>
<dbReference type="Proteomes" id="UP000507470">
    <property type="component" value="Unassembled WGS sequence"/>
</dbReference>
<keyword evidence="4" id="KW-1185">Reference proteome</keyword>
<sequence length="171" mass="19505">MSFVLIFTLDAFFTNKTGADVSTGSENKTVNIQFSNINHSLSCQLADFEHNEVYWIKLSKEVNGSYCDIVDVHKHGENSQTKWFTCTDLKSRSNNVGSSLVIAKLVLNFNSTRIQLNDNGRYKCEINTMKGVYKDTMEIDWRGGNHNLSIRHSESILLYLTAFLLAKSCWY</sequence>
<feature type="signal peptide" evidence="1">
    <location>
        <begin position="1"/>
        <end position="19"/>
    </location>
</feature>
<dbReference type="InterPro" id="IPR007110">
    <property type="entry name" value="Ig-like_dom"/>
</dbReference>
<reference evidence="3 4" key="1">
    <citation type="submission" date="2020-06" db="EMBL/GenBank/DDBJ databases">
        <authorList>
            <person name="Li R."/>
            <person name="Bekaert M."/>
        </authorList>
    </citation>
    <scope>NUCLEOTIDE SEQUENCE [LARGE SCALE GENOMIC DNA]</scope>
    <source>
        <strain evidence="4">wild</strain>
    </source>
</reference>
<accession>A0A6J8DDM1</accession>
<feature type="chain" id="PRO_5027058160" description="Ig-like domain-containing protein" evidence="1">
    <location>
        <begin position="20"/>
        <end position="171"/>
    </location>
</feature>
<keyword evidence="1" id="KW-0732">Signal</keyword>
<evidence type="ECO:0000259" key="2">
    <source>
        <dbReference type="PROSITE" id="PS50835"/>
    </source>
</evidence>
<evidence type="ECO:0000313" key="4">
    <source>
        <dbReference type="Proteomes" id="UP000507470"/>
    </source>
</evidence>
<dbReference type="Gene3D" id="2.60.40.10">
    <property type="entry name" value="Immunoglobulins"/>
    <property type="match status" value="1"/>
</dbReference>
<dbReference type="EMBL" id="CACVKT020007176">
    <property type="protein sequence ID" value="CAC5406135.1"/>
    <property type="molecule type" value="Genomic_DNA"/>
</dbReference>
<gene>
    <name evidence="3" type="ORF">MCOR_39746</name>
</gene>
<organism evidence="3 4">
    <name type="scientific">Mytilus coruscus</name>
    <name type="common">Sea mussel</name>
    <dbReference type="NCBI Taxonomy" id="42192"/>
    <lineage>
        <taxon>Eukaryota</taxon>
        <taxon>Metazoa</taxon>
        <taxon>Spiralia</taxon>
        <taxon>Lophotrochozoa</taxon>
        <taxon>Mollusca</taxon>
        <taxon>Bivalvia</taxon>
        <taxon>Autobranchia</taxon>
        <taxon>Pteriomorphia</taxon>
        <taxon>Mytilida</taxon>
        <taxon>Mytiloidea</taxon>
        <taxon>Mytilidae</taxon>
        <taxon>Mytilinae</taxon>
        <taxon>Mytilus</taxon>
    </lineage>
</organism>
<dbReference type="InterPro" id="IPR013783">
    <property type="entry name" value="Ig-like_fold"/>
</dbReference>
<name>A0A6J8DDM1_MYTCO</name>
<dbReference type="PROSITE" id="PS50835">
    <property type="entry name" value="IG_LIKE"/>
    <property type="match status" value="1"/>
</dbReference>
<protein>
    <recommendedName>
        <fullName evidence="2">Ig-like domain-containing protein</fullName>
    </recommendedName>
</protein>